<dbReference type="PIRSF" id="PIRSF004557">
    <property type="entry name" value="SecY"/>
    <property type="match status" value="1"/>
</dbReference>
<dbReference type="GO" id="GO:0065002">
    <property type="term" value="P:intracellular protein transmembrane transport"/>
    <property type="evidence" value="ECO:0007669"/>
    <property type="project" value="UniProtKB-UniRule"/>
</dbReference>
<feature type="transmembrane region" description="Helical" evidence="9">
    <location>
        <begin position="276"/>
        <end position="300"/>
    </location>
</feature>
<name>A0A292IHH8_9MOLU</name>
<protein>
    <recommendedName>
        <fullName evidence="9 10">Protein translocase subunit SecY</fullName>
    </recommendedName>
</protein>
<keyword evidence="7 9" id="KW-0811">Translocation</keyword>
<evidence type="ECO:0000256" key="2">
    <source>
        <dbReference type="ARBA" id="ARBA00005751"/>
    </source>
</evidence>
<organism evidence="13 14">
    <name type="scientific">Mycoplasma amphoriforme A39</name>
    <dbReference type="NCBI Taxonomy" id="572419"/>
    <lineage>
        <taxon>Bacteria</taxon>
        <taxon>Bacillati</taxon>
        <taxon>Mycoplasmatota</taxon>
        <taxon>Mollicutes</taxon>
        <taxon>Mycoplasmataceae</taxon>
        <taxon>Mycoplasma</taxon>
    </lineage>
</organism>
<evidence type="ECO:0000256" key="11">
    <source>
        <dbReference type="RuleBase" id="RU003484"/>
    </source>
</evidence>
<evidence type="ECO:0000256" key="6">
    <source>
        <dbReference type="ARBA" id="ARBA00022989"/>
    </source>
</evidence>
<dbReference type="InterPro" id="IPR023201">
    <property type="entry name" value="SecY_dom_sf"/>
</dbReference>
<comment type="subcellular location">
    <subcellularLocation>
        <location evidence="9">Cell membrane</location>
        <topology evidence="9">Multi-pass membrane protein</topology>
    </subcellularLocation>
    <subcellularLocation>
        <location evidence="1 11">Membrane</location>
        <topology evidence="1 11">Multi-pass membrane protein</topology>
    </subcellularLocation>
</comment>
<dbReference type="GO" id="GO:0006605">
    <property type="term" value="P:protein targeting"/>
    <property type="evidence" value="ECO:0007669"/>
    <property type="project" value="UniProtKB-UniRule"/>
</dbReference>
<keyword evidence="9" id="KW-1003">Cell membrane</keyword>
<feature type="transmembrane region" description="Helical" evidence="9">
    <location>
        <begin position="379"/>
        <end position="399"/>
    </location>
</feature>
<dbReference type="InterPro" id="IPR026593">
    <property type="entry name" value="SecY"/>
</dbReference>
<gene>
    <name evidence="9" type="primary">secY</name>
    <name evidence="13" type="ORF">MAMA39_00050</name>
</gene>
<evidence type="ECO:0000313" key="13">
    <source>
        <dbReference type="EMBL" id="CDN40133.1"/>
    </source>
</evidence>
<comment type="similarity">
    <text evidence="2 9 12">Belongs to the SecY/SEC61-alpha family.</text>
</comment>
<keyword evidence="4 9" id="KW-0812">Transmembrane</keyword>
<sequence>MAITPKTKSFGQKLVALFRNRDFMISVFVTAVLVILFRIISVIPLPGISVNQQNANQNQNDFFTLFNLLGGGGLSQLSLFAVGISPYISSQIIMQLLSTDLVPPLAKLAKSGEVGRRKIEVITRIVTFPFAIVQAFAIIAIATNGQTSVITAPNDPASQAFYILTMTAGSYLAIFIGDMISKKGVGNGITLLILSGILAQLPNGFIAIFNILSGLAITINPLLTSIINFSVYFLAFIILLLATTYINLSVRKIPIQQTGQGMVDDLNALPYLPIKVNAAGVIPVIFASSIMSIPITIAQFQPQSESRWFVEDFLSLTTPVGVTLFAVFVILFTFFYSYIQINPEQLSKNFEKGYRFIPGIHPGYDTEKHISKVLLRTNFIGAPFLAIISVIPYVVSIVFRIPNSLALGGTGIIIMVSASLEFFNALKSAATTTNYQQLRSQMIASVTALAPAPVAIHDAKTNAKLLPAVNATEDDVSQLW</sequence>
<dbReference type="Proteomes" id="UP000261764">
    <property type="component" value="Chromosome I"/>
</dbReference>
<feature type="transmembrane region" description="Helical" evidence="9">
    <location>
        <begin position="161"/>
        <end position="180"/>
    </location>
</feature>
<dbReference type="InterPro" id="IPR002208">
    <property type="entry name" value="SecY/SEC61-alpha"/>
</dbReference>
<feature type="transmembrane region" description="Helical" evidence="9">
    <location>
        <begin position="320"/>
        <end position="339"/>
    </location>
</feature>
<keyword evidence="6 9" id="KW-1133">Transmembrane helix</keyword>
<keyword evidence="5 9" id="KW-0653">Protein transport</keyword>
<keyword evidence="3 9" id="KW-0813">Transport</keyword>
<evidence type="ECO:0000256" key="5">
    <source>
        <dbReference type="ARBA" id="ARBA00022927"/>
    </source>
</evidence>
<evidence type="ECO:0000256" key="12">
    <source>
        <dbReference type="RuleBase" id="RU004349"/>
    </source>
</evidence>
<evidence type="ECO:0000256" key="4">
    <source>
        <dbReference type="ARBA" id="ARBA00022692"/>
    </source>
</evidence>
<comment type="subunit">
    <text evidence="9">Component of the Sec protein translocase complex. Heterotrimer consisting of SecY, SecE and SecG subunits. The heterotrimers can form oligomers, although 1 heterotrimer is thought to be able to translocate proteins. Interacts with the ribosome. Interacts with SecDF, and other proteins may be involved. Interacts with SecA.</text>
</comment>
<dbReference type="PROSITE" id="PS00756">
    <property type="entry name" value="SECY_2"/>
    <property type="match status" value="1"/>
</dbReference>
<dbReference type="EMBL" id="HG937516">
    <property type="protein sequence ID" value="CDN40133.1"/>
    <property type="molecule type" value="Genomic_DNA"/>
</dbReference>
<dbReference type="GO" id="GO:0043952">
    <property type="term" value="P:protein transport by the Sec complex"/>
    <property type="evidence" value="ECO:0007669"/>
    <property type="project" value="UniProtKB-UniRule"/>
</dbReference>
<dbReference type="InterPro" id="IPR030659">
    <property type="entry name" value="SecY_CS"/>
</dbReference>
<feature type="transmembrane region" description="Helical" evidence="9">
    <location>
        <begin position="23"/>
        <end position="45"/>
    </location>
</feature>
<comment type="function">
    <text evidence="9 10">The central subunit of the protein translocation channel SecYEG. Consists of two halves formed by TMs 1-5 and 6-10. These two domains form a lateral gate at the front which open onto the bilayer between TMs 2 and 7, and are clamped together by SecE at the back. The channel is closed by both a pore ring composed of hydrophobic SecY resides and a short helix (helix 2A) on the extracellular side of the membrane which forms a plug. The plug probably moves laterally to allow the channel to open. The ring and the pore may move independently.</text>
</comment>
<feature type="transmembrane region" description="Helical" evidence="9">
    <location>
        <begin position="229"/>
        <end position="248"/>
    </location>
</feature>
<dbReference type="KEGG" id="mamp:MAMA39_00050"/>
<dbReference type="SUPFAM" id="SSF103491">
    <property type="entry name" value="Preprotein translocase SecY subunit"/>
    <property type="match status" value="1"/>
</dbReference>
<dbReference type="RefSeq" id="WP_343251478.1">
    <property type="nucleotide sequence ID" value="NZ_HG937516.1"/>
</dbReference>
<feature type="transmembrane region" description="Helical" evidence="9">
    <location>
        <begin position="65"/>
        <end position="88"/>
    </location>
</feature>
<reference evidence="13 14" key="1">
    <citation type="journal article" date="2015" name="Clin. Infect. Dis.">
        <title>Genomic Investigations unmask Mycoplasma amphoriforme, a new respiratory pathogen.</title>
        <authorList>
            <person name="Gillespie S.H."/>
            <person name="Ling C.L."/>
            <person name="Oravcova K."/>
            <person name="Pinheiro M."/>
            <person name="Wells L."/>
            <person name="Bryant J.M."/>
            <person name="McHugh T.D."/>
            <person name="Bebear C."/>
            <person name="Webster D."/>
            <person name="Harris S.R."/>
            <person name="Seth-Smith H.M."/>
            <person name="Thomson N.R."/>
        </authorList>
    </citation>
    <scope>NUCLEOTIDE SEQUENCE [LARGE SCALE GENOMIC DNA]</scope>
    <source>
        <strain evidence="13 14">A39</strain>
    </source>
</reference>
<dbReference type="Pfam" id="PF00344">
    <property type="entry name" value="SecY"/>
    <property type="match status" value="1"/>
</dbReference>
<evidence type="ECO:0000256" key="9">
    <source>
        <dbReference type="HAMAP-Rule" id="MF_01465"/>
    </source>
</evidence>
<dbReference type="PROSITE" id="PS00755">
    <property type="entry name" value="SECY_1"/>
    <property type="match status" value="1"/>
</dbReference>
<dbReference type="PANTHER" id="PTHR10906">
    <property type="entry name" value="SECY/SEC61-ALPHA FAMILY MEMBER"/>
    <property type="match status" value="1"/>
</dbReference>
<feature type="transmembrane region" description="Helical" evidence="9">
    <location>
        <begin position="121"/>
        <end position="141"/>
    </location>
</feature>
<proteinExistence type="inferred from homology"/>
<dbReference type="HAMAP" id="MF_01465">
    <property type="entry name" value="SecY"/>
    <property type="match status" value="1"/>
</dbReference>
<dbReference type="PRINTS" id="PR00303">
    <property type="entry name" value="SECYTRNLCASE"/>
</dbReference>
<accession>A0A292IHH8</accession>
<evidence type="ECO:0000256" key="8">
    <source>
        <dbReference type="ARBA" id="ARBA00023136"/>
    </source>
</evidence>
<dbReference type="GO" id="GO:0005886">
    <property type="term" value="C:plasma membrane"/>
    <property type="evidence" value="ECO:0007669"/>
    <property type="project" value="UniProtKB-SubCell"/>
</dbReference>
<evidence type="ECO:0000256" key="10">
    <source>
        <dbReference type="RuleBase" id="RU000537"/>
    </source>
</evidence>
<evidence type="ECO:0000313" key="14">
    <source>
        <dbReference type="Proteomes" id="UP000261764"/>
    </source>
</evidence>
<feature type="transmembrane region" description="Helical" evidence="9">
    <location>
        <begin position="192"/>
        <end position="217"/>
    </location>
</feature>
<dbReference type="Gene3D" id="1.10.3370.10">
    <property type="entry name" value="SecY subunit domain"/>
    <property type="match status" value="1"/>
</dbReference>
<keyword evidence="8 9" id="KW-0472">Membrane</keyword>
<keyword evidence="14" id="KW-1185">Reference proteome</keyword>
<evidence type="ECO:0000256" key="1">
    <source>
        <dbReference type="ARBA" id="ARBA00004141"/>
    </source>
</evidence>
<dbReference type="AlphaFoldDB" id="A0A292IHH8"/>
<feature type="transmembrane region" description="Helical" evidence="9">
    <location>
        <begin position="405"/>
        <end position="426"/>
    </location>
</feature>
<evidence type="ECO:0000256" key="7">
    <source>
        <dbReference type="ARBA" id="ARBA00023010"/>
    </source>
</evidence>
<dbReference type="NCBIfam" id="TIGR00967">
    <property type="entry name" value="3a0501s007"/>
    <property type="match status" value="1"/>
</dbReference>
<evidence type="ECO:0000256" key="3">
    <source>
        <dbReference type="ARBA" id="ARBA00022448"/>
    </source>
</evidence>